<dbReference type="EMBL" id="CAEY01000437">
    <property type="status" value="NOT_ANNOTATED_CDS"/>
    <property type="molecule type" value="Genomic_DNA"/>
</dbReference>
<dbReference type="PANTHER" id="PTHR20852">
    <property type="entry name" value="GLUTAMINE SYNTHETASE"/>
    <property type="match status" value="1"/>
</dbReference>
<feature type="domain" description="GS catalytic" evidence="10">
    <location>
        <begin position="107"/>
        <end position="352"/>
    </location>
</feature>
<dbReference type="Proteomes" id="UP000015104">
    <property type="component" value="Unassembled WGS sequence"/>
</dbReference>
<dbReference type="InterPro" id="IPR050292">
    <property type="entry name" value="Glutamine_Synthetase"/>
</dbReference>
<keyword evidence="4" id="KW-0963">Cytoplasm</keyword>
<protein>
    <recommendedName>
        <fullName evidence="3">glutamine synthetase</fullName>
        <ecNumber evidence="3">6.3.1.2</ecNumber>
    </recommendedName>
</protein>
<evidence type="ECO:0000256" key="9">
    <source>
        <dbReference type="RuleBase" id="RU000384"/>
    </source>
</evidence>
<evidence type="ECO:0000313" key="11">
    <source>
        <dbReference type="EnsemblMetazoa" id="tetur01g01960.1"/>
    </source>
</evidence>
<dbReference type="FunFam" id="3.30.590.10:FF:000011">
    <property type="entry name" value="Glutamine synthetase"/>
    <property type="match status" value="1"/>
</dbReference>
<dbReference type="SMART" id="SM01230">
    <property type="entry name" value="Gln-synt_C"/>
    <property type="match status" value="1"/>
</dbReference>
<evidence type="ECO:0000256" key="3">
    <source>
        <dbReference type="ARBA" id="ARBA00012937"/>
    </source>
</evidence>
<sequence>MVTYKFNQNVAKRFMDLSINKKEEPENVPLTYVWIDGTGQSLRSKTRTIKCNNGQVILETCPEWSFCATGTGFETEEITENGEKRTDSSCVLRPCALYWDPFHGQHARLVLCEVYYNGKPVKTNNRKECFDVLEKFGIEQEYTLIDPKTNRPLGWPEDGFPAPQGPYYCGVGTGLAIGRDIAEAHYRACLAAGIPIYGYNAEVMPGQWEFQVGECEGINMGDDLWMARFILVRMAEEFGVKVSFDPKPVEGDWNGTGAHINVSTSATKGEGGYGRVLSMIKELEEKHKEAIAIYDPNQGKDNARRLTGKHETCKIDQFKFSIDDRGASIRLHKSPEVSGEITYYFEDRSLYP</sequence>
<evidence type="ECO:0000256" key="6">
    <source>
        <dbReference type="ARBA" id="ARBA00022741"/>
    </source>
</evidence>
<dbReference type="EC" id="6.3.1.2" evidence="3"/>
<dbReference type="PANTHER" id="PTHR20852:SF57">
    <property type="entry name" value="GLUTAMINE SYNTHETASE 2 CYTOPLASMIC"/>
    <property type="match status" value="1"/>
</dbReference>
<dbReference type="GO" id="GO:0005737">
    <property type="term" value="C:cytoplasm"/>
    <property type="evidence" value="ECO:0007669"/>
    <property type="project" value="UniProtKB-SubCell"/>
</dbReference>
<dbReference type="SUPFAM" id="SSF55931">
    <property type="entry name" value="Glutamine synthetase/guanido kinase"/>
    <property type="match status" value="1"/>
</dbReference>
<evidence type="ECO:0000256" key="4">
    <source>
        <dbReference type="ARBA" id="ARBA00022490"/>
    </source>
</evidence>
<dbReference type="InterPro" id="IPR014746">
    <property type="entry name" value="Gln_synth/guanido_kin_cat_dom"/>
</dbReference>
<dbReference type="InterPro" id="IPR027303">
    <property type="entry name" value="Gln_synth_gly_rich_site"/>
</dbReference>
<evidence type="ECO:0000313" key="12">
    <source>
        <dbReference type="Proteomes" id="UP000015104"/>
    </source>
</evidence>
<dbReference type="PROSITE" id="PS00181">
    <property type="entry name" value="GLNA_ATP"/>
    <property type="match status" value="1"/>
</dbReference>
<dbReference type="Gene3D" id="3.30.590.10">
    <property type="entry name" value="Glutamine synthetase/guanido kinase, catalytic domain"/>
    <property type="match status" value="1"/>
</dbReference>
<organism evidence="11 12">
    <name type="scientific">Tetranychus urticae</name>
    <name type="common">Two-spotted spider mite</name>
    <dbReference type="NCBI Taxonomy" id="32264"/>
    <lineage>
        <taxon>Eukaryota</taxon>
        <taxon>Metazoa</taxon>
        <taxon>Ecdysozoa</taxon>
        <taxon>Arthropoda</taxon>
        <taxon>Chelicerata</taxon>
        <taxon>Arachnida</taxon>
        <taxon>Acari</taxon>
        <taxon>Acariformes</taxon>
        <taxon>Trombidiformes</taxon>
        <taxon>Prostigmata</taxon>
        <taxon>Eleutherengona</taxon>
        <taxon>Raphignathae</taxon>
        <taxon>Tetranychoidea</taxon>
        <taxon>Tetranychidae</taxon>
        <taxon>Tetranychus</taxon>
    </lineage>
</organism>
<comment type="subcellular location">
    <subcellularLocation>
        <location evidence="1">Cytoplasm</location>
    </subcellularLocation>
</comment>
<dbReference type="GO" id="GO:0005524">
    <property type="term" value="F:ATP binding"/>
    <property type="evidence" value="ECO:0007669"/>
    <property type="project" value="UniProtKB-KW"/>
</dbReference>
<dbReference type="STRING" id="32264.T1JQ53"/>
<name>T1JQ53_TETUR</name>
<dbReference type="EnsemblMetazoa" id="tetur01g01960.1">
    <property type="protein sequence ID" value="tetur01g01960.1"/>
    <property type="gene ID" value="tetur01g01960"/>
</dbReference>
<evidence type="ECO:0000256" key="2">
    <source>
        <dbReference type="ARBA" id="ARBA00009897"/>
    </source>
</evidence>
<dbReference type="Gene3D" id="3.10.20.70">
    <property type="entry name" value="Glutamine synthetase, N-terminal domain"/>
    <property type="match status" value="1"/>
</dbReference>
<dbReference type="GO" id="GO:0004356">
    <property type="term" value="F:glutamine synthetase activity"/>
    <property type="evidence" value="ECO:0007669"/>
    <property type="project" value="UniProtKB-EC"/>
</dbReference>
<dbReference type="Pfam" id="PF00120">
    <property type="entry name" value="Gln-synt_C"/>
    <property type="match status" value="1"/>
</dbReference>
<comment type="similarity">
    <text evidence="2 8 9">Belongs to the glutamine synthetase family.</text>
</comment>
<dbReference type="SUPFAM" id="SSF54368">
    <property type="entry name" value="Glutamine synthetase, N-terminal domain"/>
    <property type="match status" value="1"/>
</dbReference>
<reference evidence="12" key="1">
    <citation type="submission" date="2011-08" db="EMBL/GenBank/DDBJ databases">
        <authorList>
            <person name="Rombauts S."/>
        </authorList>
    </citation>
    <scope>NUCLEOTIDE SEQUENCE</scope>
    <source>
        <strain evidence="12">London</strain>
    </source>
</reference>
<evidence type="ECO:0000256" key="7">
    <source>
        <dbReference type="ARBA" id="ARBA00022840"/>
    </source>
</evidence>
<dbReference type="eggNOG" id="KOG0683">
    <property type="taxonomic scope" value="Eukaryota"/>
</dbReference>
<keyword evidence="7" id="KW-0067">ATP-binding</keyword>
<evidence type="ECO:0000256" key="8">
    <source>
        <dbReference type="PROSITE-ProRule" id="PRU01331"/>
    </source>
</evidence>
<proteinExistence type="inferred from homology"/>
<keyword evidence="5" id="KW-0436">Ligase</keyword>
<dbReference type="GO" id="GO:0006542">
    <property type="term" value="P:glutamine biosynthetic process"/>
    <property type="evidence" value="ECO:0007669"/>
    <property type="project" value="InterPro"/>
</dbReference>
<dbReference type="AlphaFoldDB" id="T1JQ53"/>
<evidence type="ECO:0000256" key="1">
    <source>
        <dbReference type="ARBA" id="ARBA00004496"/>
    </source>
</evidence>
<keyword evidence="12" id="KW-1185">Reference proteome</keyword>
<evidence type="ECO:0000259" key="10">
    <source>
        <dbReference type="PROSITE" id="PS51987"/>
    </source>
</evidence>
<accession>T1JQ53</accession>
<keyword evidence="6" id="KW-0547">Nucleotide-binding</keyword>
<dbReference type="HOGENOM" id="CLU_036762_1_1_1"/>
<dbReference type="InterPro" id="IPR008146">
    <property type="entry name" value="Gln_synth_cat_dom"/>
</dbReference>
<reference evidence="11" key="2">
    <citation type="submission" date="2015-06" db="UniProtKB">
        <authorList>
            <consortium name="EnsemblMetazoa"/>
        </authorList>
    </citation>
    <scope>IDENTIFICATION</scope>
</reference>
<evidence type="ECO:0000256" key="5">
    <source>
        <dbReference type="ARBA" id="ARBA00022598"/>
    </source>
</evidence>
<dbReference type="PROSITE" id="PS51987">
    <property type="entry name" value="GS_CATALYTIC"/>
    <property type="match status" value="1"/>
</dbReference>
<dbReference type="InterPro" id="IPR036651">
    <property type="entry name" value="Gln_synt_N_sf"/>
</dbReference>